<proteinExistence type="predicted"/>
<evidence type="ECO:0000313" key="2">
    <source>
        <dbReference type="Proteomes" id="UP000250321"/>
    </source>
</evidence>
<organism evidence="1 2">
    <name type="scientific">Prunus yedoensis var. nudiflora</name>
    <dbReference type="NCBI Taxonomy" id="2094558"/>
    <lineage>
        <taxon>Eukaryota</taxon>
        <taxon>Viridiplantae</taxon>
        <taxon>Streptophyta</taxon>
        <taxon>Embryophyta</taxon>
        <taxon>Tracheophyta</taxon>
        <taxon>Spermatophyta</taxon>
        <taxon>Magnoliopsida</taxon>
        <taxon>eudicotyledons</taxon>
        <taxon>Gunneridae</taxon>
        <taxon>Pentapetalae</taxon>
        <taxon>rosids</taxon>
        <taxon>fabids</taxon>
        <taxon>Rosales</taxon>
        <taxon>Rosaceae</taxon>
        <taxon>Amygdaloideae</taxon>
        <taxon>Amygdaleae</taxon>
        <taxon>Prunus</taxon>
    </lineage>
</organism>
<gene>
    <name evidence="1" type="ORF">Pyn_37551</name>
</gene>
<evidence type="ECO:0000313" key="1">
    <source>
        <dbReference type="EMBL" id="PQM38662.1"/>
    </source>
</evidence>
<name>A0A314UPR6_PRUYE</name>
<dbReference type="EMBL" id="PJQY01003293">
    <property type="protein sequence ID" value="PQM38662.1"/>
    <property type="molecule type" value="Genomic_DNA"/>
</dbReference>
<keyword evidence="2" id="KW-1185">Reference proteome</keyword>
<reference evidence="1 2" key="1">
    <citation type="submission" date="2018-02" db="EMBL/GenBank/DDBJ databases">
        <title>Draft genome of wild Prunus yedoensis var. nudiflora.</title>
        <authorList>
            <person name="Baek S."/>
            <person name="Kim J.-H."/>
            <person name="Choi K."/>
            <person name="Kim G.-B."/>
            <person name="Cho A."/>
            <person name="Jang H."/>
            <person name="Shin C.-H."/>
            <person name="Yu H.-J."/>
            <person name="Mun J.-H."/>
        </authorList>
    </citation>
    <scope>NUCLEOTIDE SEQUENCE [LARGE SCALE GENOMIC DNA]</scope>
    <source>
        <strain evidence="2">cv. Jeju island</strain>
        <tissue evidence="1">Leaf</tissue>
    </source>
</reference>
<dbReference type="Proteomes" id="UP000250321">
    <property type="component" value="Unassembled WGS sequence"/>
</dbReference>
<protein>
    <submittedName>
        <fullName evidence="1">Uncharacterized protein</fullName>
    </submittedName>
</protein>
<accession>A0A314UPR6</accession>
<comment type="caution">
    <text evidence="1">The sequence shown here is derived from an EMBL/GenBank/DDBJ whole genome shotgun (WGS) entry which is preliminary data.</text>
</comment>
<dbReference type="OrthoDB" id="1831994at2759"/>
<dbReference type="AlphaFoldDB" id="A0A314UPR6"/>
<sequence length="75" mass="8518">MREIWGSFLVARDLHCGLSKAGAEVYLPNCMARQFSLIQTVRLFPLSTNRLSSWRADVPQNHGGWLASPFRSRRG</sequence>